<proteinExistence type="predicted"/>
<name>F2BGQ8_9NEIS</name>
<gene>
    <name evidence="1" type="ORF">HMPREF9123_2915</name>
</gene>
<dbReference type="HOGENOM" id="CLU_2789610_0_0_4"/>
<reference evidence="1 2" key="1">
    <citation type="submission" date="2011-02" db="EMBL/GenBank/DDBJ databases">
        <authorList>
            <person name="Muzny D."/>
            <person name="Qin X."/>
            <person name="Deng J."/>
            <person name="Jiang H."/>
            <person name="Liu Y."/>
            <person name="Qu J."/>
            <person name="Song X.-Z."/>
            <person name="Zhang L."/>
            <person name="Thornton R."/>
            <person name="Coyle M."/>
            <person name="Francisco L."/>
            <person name="Jackson L."/>
            <person name="Javaid M."/>
            <person name="Korchina V."/>
            <person name="Kovar C."/>
            <person name="Mata R."/>
            <person name="Mathew T."/>
            <person name="Ngo R."/>
            <person name="Nguyen L."/>
            <person name="Nguyen N."/>
            <person name="Okwuonu G."/>
            <person name="Ongeri F."/>
            <person name="Pham C."/>
            <person name="Simmons D."/>
            <person name="Wilczek-Boney K."/>
            <person name="Hale W."/>
            <person name="Jakkamsetti A."/>
            <person name="Pham P."/>
            <person name="Ruth R."/>
            <person name="San Lucas F."/>
            <person name="Warren J."/>
            <person name="Zhang J."/>
            <person name="Zhao Z."/>
            <person name="Zhou C."/>
            <person name="Zhu D."/>
            <person name="Lee S."/>
            <person name="Bess C."/>
            <person name="Blankenburg K."/>
            <person name="Forbes L."/>
            <person name="Fu Q."/>
            <person name="Gubbala S."/>
            <person name="Hirani K."/>
            <person name="Jayaseelan J.C."/>
            <person name="Lara F."/>
            <person name="Munidasa M."/>
            <person name="Palculict T."/>
            <person name="Patil S."/>
            <person name="Pu L.-L."/>
            <person name="Saada N."/>
            <person name="Tang L."/>
            <person name="Weissenberger G."/>
            <person name="Zhu Y."/>
            <person name="Hemphill L."/>
            <person name="Shang Y."/>
            <person name="Youmans B."/>
            <person name="Ayvaz T."/>
            <person name="Ross M."/>
            <person name="Santibanez J."/>
            <person name="Aqrawi P."/>
            <person name="Gross S."/>
            <person name="Joshi V."/>
            <person name="Fowler G."/>
            <person name="Nazareth L."/>
            <person name="Reid J."/>
            <person name="Worley K."/>
            <person name="Petrosino J."/>
            <person name="Highlander S."/>
            <person name="Gibbs R."/>
        </authorList>
    </citation>
    <scope>NUCLEOTIDE SEQUENCE [LARGE SCALE GENOMIC DNA]</scope>
    <source>
        <strain evidence="1 2">ATCC BAA-1200</strain>
    </source>
</reference>
<evidence type="ECO:0000313" key="1">
    <source>
        <dbReference type="EMBL" id="EGF06037.1"/>
    </source>
</evidence>
<organism evidence="1 2">
    <name type="scientific">Neisseria bacilliformis ATCC BAA-1200</name>
    <dbReference type="NCBI Taxonomy" id="888742"/>
    <lineage>
        <taxon>Bacteria</taxon>
        <taxon>Pseudomonadati</taxon>
        <taxon>Pseudomonadota</taxon>
        <taxon>Betaproteobacteria</taxon>
        <taxon>Neisseriales</taxon>
        <taxon>Neisseriaceae</taxon>
        <taxon>Neisseria</taxon>
    </lineage>
</organism>
<keyword evidence="2" id="KW-1185">Reference proteome</keyword>
<accession>F2BGQ8</accession>
<dbReference type="Proteomes" id="UP000004105">
    <property type="component" value="Unassembled WGS sequence"/>
</dbReference>
<protein>
    <submittedName>
        <fullName evidence="1">Uncharacterized protein</fullName>
    </submittedName>
</protein>
<dbReference type="EMBL" id="AFAY01000056">
    <property type="protein sequence ID" value="EGF06037.1"/>
    <property type="molecule type" value="Genomic_DNA"/>
</dbReference>
<dbReference type="AlphaFoldDB" id="F2BGQ8"/>
<comment type="caution">
    <text evidence="1">The sequence shown here is derived from an EMBL/GenBank/DDBJ whole genome shotgun (WGS) entry which is preliminary data.</text>
</comment>
<sequence>MWRSHARGLGFAGNTRIGCTAHRPRAPPWGDTPYLRFGIVQIEDRPSEKRSFGAAKNLFRNVIPSFMR</sequence>
<evidence type="ECO:0000313" key="2">
    <source>
        <dbReference type="Proteomes" id="UP000004105"/>
    </source>
</evidence>